<evidence type="ECO:0000313" key="2">
    <source>
        <dbReference type="EMBL" id="GGA18428.1"/>
    </source>
</evidence>
<evidence type="ECO:0000259" key="1">
    <source>
        <dbReference type="Pfam" id="PF01882"/>
    </source>
</evidence>
<feature type="domain" description="DUF58" evidence="1">
    <location>
        <begin position="192"/>
        <end position="364"/>
    </location>
</feature>
<keyword evidence="3" id="KW-1185">Reference proteome</keyword>
<dbReference type="AlphaFoldDB" id="A0A8J2TZ59"/>
<keyword evidence="2" id="KW-0449">Lipoprotein</keyword>
<gene>
    <name evidence="2" type="ORF">GCM10011333_21840</name>
</gene>
<dbReference type="RefSeq" id="WP_188550924.1">
    <property type="nucleotide sequence ID" value="NZ_BMFY01000009.1"/>
</dbReference>
<dbReference type="EMBL" id="BMFY01000009">
    <property type="protein sequence ID" value="GGA18428.1"/>
    <property type="molecule type" value="Genomic_DNA"/>
</dbReference>
<evidence type="ECO:0000313" key="3">
    <source>
        <dbReference type="Proteomes" id="UP000616114"/>
    </source>
</evidence>
<dbReference type="PANTHER" id="PTHR33608:SF3">
    <property type="entry name" value="SLR2013 PROTEIN"/>
    <property type="match status" value="1"/>
</dbReference>
<organism evidence="2 3">
    <name type="scientific">Sediminivirga luteola</name>
    <dbReference type="NCBI Taxonomy" id="1774748"/>
    <lineage>
        <taxon>Bacteria</taxon>
        <taxon>Bacillati</taxon>
        <taxon>Actinomycetota</taxon>
        <taxon>Actinomycetes</taxon>
        <taxon>Micrococcales</taxon>
        <taxon>Brevibacteriaceae</taxon>
        <taxon>Sediminivirga</taxon>
    </lineage>
</organism>
<accession>A0A8J2TZ59</accession>
<comment type="caution">
    <text evidence="2">The sequence shown here is derived from an EMBL/GenBank/DDBJ whole genome shotgun (WGS) entry which is preliminary data.</text>
</comment>
<reference evidence="2" key="2">
    <citation type="submission" date="2020-09" db="EMBL/GenBank/DDBJ databases">
        <authorList>
            <person name="Sun Q."/>
            <person name="Zhou Y."/>
        </authorList>
    </citation>
    <scope>NUCLEOTIDE SEQUENCE</scope>
    <source>
        <strain evidence="2">CGMCC 1.12785</strain>
    </source>
</reference>
<proteinExistence type="predicted"/>
<protein>
    <submittedName>
        <fullName evidence="2">Lipoprotein</fullName>
    </submittedName>
</protein>
<dbReference type="InterPro" id="IPR002881">
    <property type="entry name" value="DUF58"/>
</dbReference>
<dbReference type="Pfam" id="PF01882">
    <property type="entry name" value="DUF58"/>
    <property type="match status" value="1"/>
</dbReference>
<reference evidence="2" key="1">
    <citation type="journal article" date="2014" name="Int. J. Syst. Evol. Microbiol.">
        <title>Complete genome sequence of Corynebacterium casei LMG S-19264T (=DSM 44701T), isolated from a smear-ripened cheese.</title>
        <authorList>
            <consortium name="US DOE Joint Genome Institute (JGI-PGF)"/>
            <person name="Walter F."/>
            <person name="Albersmeier A."/>
            <person name="Kalinowski J."/>
            <person name="Ruckert C."/>
        </authorList>
    </citation>
    <scope>NUCLEOTIDE SEQUENCE</scope>
    <source>
        <strain evidence="2">CGMCC 1.12785</strain>
    </source>
</reference>
<dbReference type="PANTHER" id="PTHR33608">
    <property type="entry name" value="BLL2464 PROTEIN"/>
    <property type="match status" value="1"/>
</dbReference>
<name>A0A8J2TZ59_9MICO</name>
<dbReference type="Proteomes" id="UP000616114">
    <property type="component" value="Unassembled WGS sequence"/>
</dbReference>
<sequence>MVLTGRFVLLTVLGAVPLVLWPSWATAGWVLLALAVAGLADAALAPSPRQLEVQRTATTPVRLETPSQSVLSVRNPGRRTVRAVFRDAWPPSAGAGANRHRWTGAPGERAEFVTELLPTRRGDRHAAPVTVRTRTALGLVARQVNVEVPATVRVMPPFRSSRHLPSKLARLRELDGATTVMVRGQGSEFDSLRDYVVGDDVRSIDWRASARRQHVVVRTWRPERDRRVIIVLDSSRQAAARVGDETRFDAAIEAALLLTALASQSGDRVDVLIADRRVRASVQQRPGTRILSSLSDQLAGIEPDFIEADWPLIVSAVDDVSRQRSLVVLLTDLNAAALSETLVPVLPMLTRRHSVVLASVSDPALAEYAARRDTAADAFLAASAERARLDRAGVARMLRAAGLETLDETPESLAPALADLYIALKATGRL</sequence>